<dbReference type="SUPFAM" id="SSF51445">
    <property type="entry name" value="(Trans)glycosidases"/>
    <property type="match status" value="1"/>
</dbReference>
<comment type="similarity">
    <text evidence="1 5">Belongs to the glycosyl hydrolase 1 family.</text>
</comment>
<dbReference type="PANTHER" id="PTHR10353:SF137">
    <property type="entry name" value="MYROSINASE 3-RELATED"/>
    <property type="match status" value="1"/>
</dbReference>
<keyword evidence="7" id="KW-1185">Reference proteome</keyword>
<sequence length="474" mass="53722">MNQDKTALQDYLTTPTRIIRLDDFAKDFVFGSAGTSLSGAAQEDGRGPSIWDAWTMLGLSSPVCNIVDRSDGNVAIDQYHKNKLMKKTGLTAYKFSISLLRILLVNFEQNVDLSSILSGGINGEGIDFYNNLIDTLLAEGYGGFLSENIVKDYCDYVELCFWEFGDRVKHWITINEPYPFCVYGYMTGTFSPGRGSSSPDNNDAICRHKGSGVPQACADRNPGTKPYLTGHHLLLAHAYAIHLYRREFQPYQGGNIGITEVSHFFELFNDTQEDRNAALRALDFMLGCMRNAAGDPLPKFTREQAKLIKDSYDFLGLNYYTTYYATYAPRPSNQPPSFSTDQELTTSKASESDIFHCQVGSDWLAIVPRGIYNLLVYIREKYNIGLIYITENGVGDLNDDDLTVLEACKDQIRIKYHQDHFHYLKMAIRHGVNVKANFIWSFANNFEWSDGFTLRFGIFYTDFRDGHLTRYPKS</sequence>
<evidence type="ECO:0000256" key="2">
    <source>
        <dbReference type="ARBA" id="ARBA00022801"/>
    </source>
</evidence>
<dbReference type="PANTHER" id="PTHR10353">
    <property type="entry name" value="GLYCOSYL HYDROLASE"/>
    <property type="match status" value="1"/>
</dbReference>
<accession>A0A2G9FXX0</accession>
<dbReference type="GO" id="GO:0005975">
    <property type="term" value="P:carbohydrate metabolic process"/>
    <property type="evidence" value="ECO:0007669"/>
    <property type="project" value="InterPro"/>
</dbReference>
<dbReference type="Proteomes" id="UP000231279">
    <property type="component" value="Unassembled WGS sequence"/>
</dbReference>
<dbReference type="PRINTS" id="PR00131">
    <property type="entry name" value="GLHYDRLASE1"/>
</dbReference>
<organism evidence="6 7">
    <name type="scientific">Handroanthus impetiginosus</name>
    <dbReference type="NCBI Taxonomy" id="429701"/>
    <lineage>
        <taxon>Eukaryota</taxon>
        <taxon>Viridiplantae</taxon>
        <taxon>Streptophyta</taxon>
        <taxon>Embryophyta</taxon>
        <taxon>Tracheophyta</taxon>
        <taxon>Spermatophyta</taxon>
        <taxon>Magnoliopsida</taxon>
        <taxon>eudicotyledons</taxon>
        <taxon>Gunneridae</taxon>
        <taxon>Pentapetalae</taxon>
        <taxon>asterids</taxon>
        <taxon>lamiids</taxon>
        <taxon>Lamiales</taxon>
        <taxon>Bignoniaceae</taxon>
        <taxon>Crescentiina</taxon>
        <taxon>Tabebuia alliance</taxon>
        <taxon>Handroanthus</taxon>
    </lineage>
</organism>
<dbReference type="Pfam" id="PF00232">
    <property type="entry name" value="Glyco_hydro_1"/>
    <property type="match status" value="1"/>
</dbReference>
<dbReference type="InterPro" id="IPR017853">
    <property type="entry name" value="GH"/>
</dbReference>
<protein>
    <submittedName>
        <fullName evidence="6">Beta-glucosidase, lactase phlorizinhydrolase</fullName>
    </submittedName>
</protein>
<comment type="caution">
    <text evidence="6">The sequence shown here is derived from an EMBL/GenBank/DDBJ whole genome shotgun (WGS) entry which is preliminary data.</text>
</comment>
<dbReference type="AlphaFoldDB" id="A0A2G9FXX0"/>
<evidence type="ECO:0000256" key="5">
    <source>
        <dbReference type="RuleBase" id="RU003690"/>
    </source>
</evidence>
<feature type="active site" description="Nucleophile" evidence="4">
    <location>
        <position position="391"/>
    </location>
</feature>
<dbReference type="PROSITE" id="PS00572">
    <property type="entry name" value="GLYCOSYL_HYDROL_F1_1"/>
    <property type="match status" value="1"/>
</dbReference>
<keyword evidence="2 6" id="KW-0378">Hydrolase</keyword>
<dbReference type="InterPro" id="IPR001360">
    <property type="entry name" value="Glyco_hydro_1"/>
</dbReference>
<dbReference type="Gene3D" id="3.20.20.80">
    <property type="entry name" value="Glycosidases"/>
    <property type="match status" value="1"/>
</dbReference>
<keyword evidence="3" id="KW-0326">Glycosidase</keyword>
<reference evidence="7" key="1">
    <citation type="journal article" date="2018" name="Gigascience">
        <title>Genome assembly of the Pink Ipe (Handroanthus impetiginosus, Bignoniaceae), a highly valued, ecologically keystone Neotropical timber forest tree.</title>
        <authorList>
            <person name="Silva-Junior O.B."/>
            <person name="Grattapaglia D."/>
            <person name="Novaes E."/>
            <person name="Collevatti R.G."/>
        </authorList>
    </citation>
    <scope>NUCLEOTIDE SEQUENCE [LARGE SCALE GENOMIC DNA]</scope>
    <source>
        <strain evidence="7">cv. UFG-1</strain>
    </source>
</reference>
<dbReference type="STRING" id="429701.A0A2G9FXX0"/>
<dbReference type="OrthoDB" id="907619at2759"/>
<evidence type="ECO:0000313" key="6">
    <source>
        <dbReference type="EMBL" id="PIM97910.1"/>
    </source>
</evidence>
<proteinExistence type="inferred from homology"/>
<name>A0A2G9FXX0_9LAMI</name>
<evidence type="ECO:0000256" key="3">
    <source>
        <dbReference type="ARBA" id="ARBA00023295"/>
    </source>
</evidence>
<gene>
    <name evidence="6" type="ORF">CDL12_29616</name>
</gene>
<dbReference type="GO" id="GO:0008422">
    <property type="term" value="F:beta-glucosidase activity"/>
    <property type="evidence" value="ECO:0007669"/>
    <property type="project" value="TreeGrafter"/>
</dbReference>
<dbReference type="InterPro" id="IPR018120">
    <property type="entry name" value="Glyco_hydro_1_AS"/>
</dbReference>
<evidence type="ECO:0000256" key="1">
    <source>
        <dbReference type="ARBA" id="ARBA00010838"/>
    </source>
</evidence>
<evidence type="ECO:0000256" key="4">
    <source>
        <dbReference type="PROSITE-ProRule" id="PRU10055"/>
    </source>
</evidence>
<evidence type="ECO:0000313" key="7">
    <source>
        <dbReference type="Proteomes" id="UP000231279"/>
    </source>
</evidence>
<dbReference type="EMBL" id="NKXS01008983">
    <property type="protein sequence ID" value="PIM97910.1"/>
    <property type="molecule type" value="Genomic_DNA"/>
</dbReference>